<dbReference type="Proteomes" id="UP000198994">
    <property type="component" value="Unassembled WGS sequence"/>
</dbReference>
<dbReference type="PROSITE" id="PS51257">
    <property type="entry name" value="PROKAR_LIPOPROTEIN"/>
    <property type="match status" value="1"/>
</dbReference>
<organism evidence="1 2">
    <name type="scientific">Salipiger thiooxidans</name>
    <dbReference type="NCBI Taxonomy" id="282683"/>
    <lineage>
        <taxon>Bacteria</taxon>
        <taxon>Pseudomonadati</taxon>
        <taxon>Pseudomonadota</taxon>
        <taxon>Alphaproteobacteria</taxon>
        <taxon>Rhodobacterales</taxon>
        <taxon>Roseobacteraceae</taxon>
        <taxon>Salipiger</taxon>
    </lineage>
</organism>
<evidence type="ECO:0008006" key="3">
    <source>
        <dbReference type="Google" id="ProtNLM"/>
    </source>
</evidence>
<reference evidence="2" key="1">
    <citation type="submission" date="2016-10" db="EMBL/GenBank/DDBJ databases">
        <authorList>
            <person name="Varghese N."/>
            <person name="Submissions S."/>
        </authorList>
    </citation>
    <scope>NUCLEOTIDE SEQUENCE [LARGE SCALE GENOMIC DNA]</scope>
    <source>
        <strain evidence="2">DSM 10146</strain>
    </source>
</reference>
<evidence type="ECO:0000313" key="2">
    <source>
        <dbReference type="Proteomes" id="UP000198994"/>
    </source>
</evidence>
<protein>
    <recommendedName>
        <fullName evidence="3">Lipoprotein</fullName>
    </recommendedName>
</protein>
<sequence length="132" mass="13867">MKPLFPFAFALLLGCNAAGPGFRGIEPVGAEVEGSRFLIRVRDDMAEVTRINPEFPARFGPIAARAQKAVYLETGCIPAWVSGDPAMMVMGLSCDGRAAPKQPGGSVLSCEIYDAFVTEGLGGTAAVECREG</sequence>
<dbReference type="EMBL" id="FNAV01000005">
    <property type="protein sequence ID" value="SDE60579.1"/>
    <property type="molecule type" value="Genomic_DNA"/>
</dbReference>
<dbReference type="RefSeq" id="WP_089958226.1">
    <property type="nucleotide sequence ID" value="NZ_FNAV01000005.1"/>
</dbReference>
<evidence type="ECO:0000313" key="1">
    <source>
        <dbReference type="EMBL" id="SDE60579.1"/>
    </source>
</evidence>
<name>A0A1G7EAA2_9RHOB</name>
<accession>A0A1G7EAA2</accession>
<proteinExistence type="predicted"/>
<dbReference type="AlphaFoldDB" id="A0A1G7EAA2"/>
<dbReference type="OrthoDB" id="7864349at2"/>
<keyword evidence="2" id="KW-1185">Reference proteome</keyword>
<gene>
    <name evidence="1" type="ORF">SAMN04488105_105234</name>
</gene>
<dbReference type="STRING" id="282683.SAMN04488105_105234"/>